<evidence type="ECO:0000256" key="1">
    <source>
        <dbReference type="ARBA" id="ARBA00022490"/>
    </source>
</evidence>
<accession>A0A7V3ZUL7</accession>
<dbReference type="InterPro" id="IPR036101">
    <property type="entry name" value="CarD-like/TRCF_RID_sf"/>
</dbReference>
<evidence type="ECO:0000256" key="5">
    <source>
        <dbReference type="ARBA" id="ARBA00022806"/>
    </source>
</evidence>
<dbReference type="Gene3D" id="3.40.50.300">
    <property type="entry name" value="P-loop containing nucleotide triphosphate hydrolases"/>
    <property type="match status" value="2"/>
</dbReference>
<feature type="coiled-coil region" evidence="10">
    <location>
        <begin position="421"/>
        <end position="448"/>
    </location>
</feature>
<evidence type="ECO:0000256" key="6">
    <source>
        <dbReference type="ARBA" id="ARBA00022840"/>
    </source>
</evidence>
<protein>
    <recommendedName>
        <fullName evidence="9">Transcription-repair-coupling factor</fullName>
        <shortName evidence="9">TRCF</shortName>
        <ecNumber evidence="9">3.6.4.-</ecNumber>
    </recommendedName>
</protein>
<dbReference type="GO" id="GO:0016787">
    <property type="term" value="F:hydrolase activity"/>
    <property type="evidence" value="ECO:0007669"/>
    <property type="project" value="UniProtKB-KW"/>
</dbReference>
<dbReference type="Pfam" id="PF00271">
    <property type="entry name" value="Helicase_C"/>
    <property type="match status" value="1"/>
</dbReference>
<dbReference type="SMART" id="SM01058">
    <property type="entry name" value="CarD_TRCF"/>
    <property type="match status" value="1"/>
</dbReference>
<dbReference type="GO" id="GO:0006355">
    <property type="term" value="P:regulation of DNA-templated transcription"/>
    <property type="evidence" value="ECO:0007669"/>
    <property type="project" value="UniProtKB-UniRule"/>
</dbReference>
<dbReference type="SMART" id="SM00982">
    <property type="entry name" value="TRCF"/>
    <property type="match status" value="1"/>
</dbReference>
<dbReference type="InterPro" id="IPR001650">
    <property type="entry name" value="Helicase_C-like"/>
</dbReference>
<dbReference type="InterPro" id="IPR005118">
    <property type="entry name" value="TRCF_C"/>
</dbReference>
<evidence type="ECO:0000256" key="3">
    <source>
        <dbReference type="ARBA" id="ARBA00022763"/>
    </source>
</evidence>
<dbReference type="EC" id="3.6.4.-" evidence="9"/>
<evidence type="ECO:0000256" key="2">
    <source>
        <dbReference type="ARBA" id="ARBA00022741"/>
    </source>
</evidence>
<comment type="similarity">
    <text evidence="9">In the N-terminal section; belongs to the UvrB family.</text>
</comment>
<keyword evidence="6 9" id="KW-0067">ATP-binding</keyword>
<dbReference type="InterPro" id="IPR014001">
    <property type="entry name" value="Helicase_ATP-bd"/>
</dbReference>
<evidence type="ECO:0000256" key="9">
    <source>
        <dbReference type="HAMAP-Rule" id="MF_00969"/>
    </source>
</evidence>
<keyword evidence="2 9" id="KW-0547">Nucleotide-binding</keyword>
<gene>
    <name evidence="9 13" type="primary">mfd</name>
    <name evidence="13" type="ORF">ENU74_02765</name>
</gene>
<dbReference type="SMART" id="SM00487">
    <property type="entry name" value="DEXDc"/>
    <property type="match status" value="1"/>
</dbReference>
<name>A0A7V3ZUL7_UNCW3</name>
<evidence type="ECO:0000256" key="4">
    <source>
        <dbReference type="ARBA" id="ARBA00022801"/>
    </source>
</evidence>
<keyword evidence="8 9" id="KW-0234">DNA repair</keyword>
<reference evidence="13" key="1">
    <citation type="journal article" date="2020" name="mSystems">
        <title>Genome- and Community-Level Interaction Insights into Carbon Utilization and Element Cycling Functions of Hydrothermarchaeota in Hydrothermal Sediment.</title>
        <authorList>
            <person name="Zhou Z."/>
            <person name="Liu Y."/>
            <person name="Xu W."/>
            <person name="Pan J."/>
            <person name="Luo Z.H."/>
            <person name="Li M."/>
        </authorList>
    </citation>
    <scope>NUCLEOTIDE SEQUENCE [LARGE SCALE GENOMIC DNA]</scope>
    <source>
        <strain evidence="13">SpSt-697</strain>
    </source>
</reference>
<dbReference type="AlphaFoldDB" id="A0A7V3ZUL7"/>
<keyword evidence="5" id="KW-0347">Helicase</keyword>
<dbReference type="PROSITE" id="PS51194">
    <property type="entry name" value="HELICASE_CTER"/>
    <property type="match status" value="1"/>
</dbReference>
<dbReference type="GO" id="GO:0005737">
    <property type="term" value="C:cytoplasm"/>
    <property type="evidence" value="ECO:0007669"/>
    <property type="project" value="UniProtKB-SubCell"/>
</dbReference>
<dbReference type="InterPro" id="IPR004576">
    <property type="entry name" value="Mfd"/>
</dbReference>
<dbReference type="EMBL" id="DTDR01000074">
    <property type="protein sequence ID" value="HGK63499.1"/>
    <property type="molecule type" value="Genomic_DNA"/>
</dbReference>
<comment type="caution">
    <text evidence="13">The sequence shown here is derived from an EMBL/GenBank/DDBJ whole genome shotgun (WGS) entry which is preliminary data.</text>
</comment>
<dbReference type="GO" id="GO:0000716">
    <property type="term" value="P:transcription-coupled nucleotide-excision repair, DNA damage recognition"/>
    <property type="evidence" value="ECO:0007669"/>
    <property type="project" value="UniProtKB-UniRule"/>
</dbReference>
<dbReference type="Gene3D" id="2.40.10.170">
    <property type="match status" value="1"/>
</dbReference>
<evidence type="ECO:0000256" key="10">
    <source>
        <dbReference type="SAM" id="Coils"/>
    </source>
</evidence>
<keyword evidence="10" id="KW-0175">Coiled coil</keyword>
<feature type="domain" description="Helicase ATP-binding" evidence="11">
    <location>
        <begin position="482"/>
        <end position="643"/>
    </location>
</feature>
<comment type="similarity">
    <text evidence="9">In the C-terminal section; belongs to the helicase family. RecG subfamily.</text>
</comment>
<dbReference type="Pfam" id="PF03461">
    <property type="entry name" value="TRCF"/>
    <property type="match status" value="1"/>
</dbReference>
<dbReference type="InterPro" id="IPR041471">
    <property type="entry name" value="UvrB_inter"/>
</dbReference>
<dbReference type="Pfam" id="PF00270">
    <property type="entry name" value="DEAD"/>
    <property type="match status" value="1"/>
</dbReference>
<evidence type="ECO:0000256" key="8">
    <source>
        <dbReference type="ARBA" id="ARBA00023204"/>
    </source>
</evidence>
<evidence type="ECO:0000256" key="7">
    <source>
        <dbReference type="ARBA" id="ARBA00023125"/>
    </source>
</evidence>
<dbReference type="SUPFAM" id="SSF52540">
    <property type="entry name" value="P-loop containing nucleoside triphosphate hydrolases"/>
    <property type="match status" value="3"/>
</dbReference>
<evidence type="ECO:0000313" key="13">
    <source>
        <dbReference type="EMBL" id="HGK63499.1"/>
    </source>
</evidence>
<dbReference type="Gene3D" id="3.30.2060.10">
    <property type="entry name" value="Penicillin-binding protein 1b domain"/>
    <property type="match status" value="1"/>
</dbReference>
<dbReference type="PANTHER" id="PTHR47964">
    <property type="entry name" value="ATP-DEPENDENT DNA HELICASE HOMOLOG RECG, CHLOROPLASTIC"/>
    <property type="match status" value="1"/>
</dbReference>
<dbReference type="InterPro" id="IPR003711">
    <property type="entry name" value="CarD-like/TRCF_RID"/>
</dbReference>
<dbReference type="PANTHER" id="PTHR47964:SF1">
    <property type="entry name" value="ATP-DEPENDENT DNA HELICASE HOMOLOG RECG, CHLOROPLASTIC"/>
    <property type="match status" value="1"/>
</dbReference>
<keyword evidence="7 9" id="KW-0238">DNA-binding</keyword>
<comment type="subcellular location">
    <subcellularLocation>
        <location evidence="9">Cytoplasm</location>
    </subcellularLocation>
</comment>
<dbReference type="HAMAP" id="MF_00969">
    <property type="entry name" value="TRCF"/>
    <property type="match status" value="1"/>
</dbReference>
<organism evidence="13">
    <name type="scientific">candidate division WOR-3 bacterium</name>
    <dbReference type="NCBI Taxonomy" id="2052148"/>
    <lineage>
        <taxon>Bacteria</taxon>
        <taxon>Bacteria division WOR-3</taxon>
    </lineage>
</organism>
<keyword evidence="4 9" id="KW-0378">Hydrolase</keyword>
<dbReference type="NCBIfam" id="TIGR00580">
    <property type="entry name" value="mfd"/>
    <property type="match status" value="1"/>
</dbReference>
<comment type="function">
    <text evidence="9">Couples transcription and DNA repair by recognizing RNA polymerase (RNAP) stalled at DNA lesions. Mediates ATP-dependent release of RNAP and its truncated transcript from the DNA, and recruitment of nucleotide excision repair machinery to the damaged site.</text>
</comment>
<sequence>MKEILQIFYAVFPREIFNSDKYPVKIQKCNLTIVSFFVYFLFEKSKKNLLLLLEDYEEAEKVFQNLLNFLKEDNLILFQNDSSSIKKLLKKENNKEKFILLLEKNFLENYIPKNLNDFLLILTKNQYFSYEALKTWLLENGYFLTDLVREEGEFALRGSIIDIFPDDAVSPIRVEFENDQIISLRYFDELTQKSIMELEKIEISAISTNTQNLIPLKEYLKNFLIISYEKLEDFDVHYLFSENGEITFPVTSAPNYLGDLKLLKKEIALSDHFYYLVTQGNPPSLLKEFLNEKIKHFYGFFSEGFVLPGLKITVLTEKEIYGFTKRRVKKKKFKGLPIDDLFGLVKGDYVVHQDYGVGIFKGIVKKDFGSGEKEYLLVEYRDKDFLYLPIENFNLLERYIGISEEKPIIDKLGTPFWQKTKERILKECEELALEILEIEAKRKIVKREPYLLNEEWEKEVKATFPYEETFDQLKTLAEIKNDFLKETPMERLVCGDTGFGKTEIALRSALWAVSNYRQVAILCPTTLLAVQHYHNFKERLKNLPIRVEMLSRLTPKEKEKEILADLKAGKIDILIGTQRLLKEDVQFAFLGLLIIDDEHKLGVKDKEQLKKIKPNIDVLSLTATPIPRTLYLALSGLKKISVINTPPIGRKDVITKIITWDDQLIKEIILKEIKRGGQVFFINNQIKDLESVYERLKNLLPQIRIGIAHGKLSEKKLSKIYYDFLNQQYEVLLSTIILESGIDMPNVNTIIVNHAERFGLADLHQLRGRVGRREFQGYAYFIIHHPEKLNETAKKRLSALLAYTNLGSGMRIALRDLELRGSGEILGKKQHGNIKRIGLNLYSQLLKAAIQKLKKETFYKEPYLKIDIPAYIPEDFIKNTYQRIALYQRLLRLENEEELKELINEIKDRFGNYPKIMENLFKIAHIRILAFKKGIDRIIYENGFFIIEKDNQIIKKEGNINDLLRELKQLFCETIF</sequence>
<dbReference type="Gene3D" id="3.90.1150.50">
    <property type="entry name" value="Transcription-repair-coupling factor, D7 domain"/>
    <property type="match status" value="1"/>
</dbReference>
<dbReference type="InterPro" id="IPR027417">
    <property type="entry name" value="P-loop_NTPase"/>
</dbReference>
<keyword evidence="1 9" id="KW-0963">Cytoplasm</keyword>
<dbReference type="GO" id="GO:0003684">
    <property type="term" value="F:damaged DNA binding"/>
    <property type="evidence" value="ECO:0007669"/>
    <property type="project" value="InterPro"/>
</dbReference>
<dbReference type="InterPro" id="IPR011545">
    <property type="entry name" value="DEAD/DEAH_box_helicase_dom"/>
</dbReference>
<dbReference type="SMART" id="SM00490">
    <property type="entry name" value="HELICc"/>
    <property type="match status" value="1"/>
</dbReference>
<dbReference type="InterPro" id="IPR047112">
    <property type="entry name" value="RecG/Mfd"/>
</dbReference>
<dbReference type="SUPFAM" id="SSF141259">
    <property type="entry name" value="CarD-like"/>
    <property type="match status" value="1"/>
</dbReference>
<dbReference type="GO" id="GO:0003678">
    <property type="term" value="F:DNA helicase activity"/>
    <property type="evidence" value="ECO:0007669"/>
    <property type="project" value="TreeGrafter"/>
</dbReference>
<proteinExistence type="inferred from homology"/>
<keyword evidence="3 9" id="KW-0227">DNA damage</keyword>
<dbReference type="CDD" id="cd17991">
    <property type="entry name" value="DEXHc_TRCF"/>
    <property type="match status" value="1"/>
</dbReference>
<dbReference type="SUPFAM" id="SSF143517">
    <property type="entry name" value="TRCF domain-like"/>
    <property type="match status" value="1"/>
</dbReference>
<dbReference type="PROSITE" id="PS51192">
    <property type="entry name" value="HELICASE_ATP_BIND_1"/>
    <property type="match status" value="1"/>
</dbReference>
<evidence type="ECO:0000259" key="12">
    <source>
        <dbReference type="PROSITE" id="PS51194"/>
    </source>
</evidence>
<dbReference type="GO" id="GO:0005524">
    <property type="term" value="F:ATP binding"/>
    <property type="evidence" value="ECO:0007669"/>
    <property type="project" value="UniProtKB-UniRule"/>
</dbReference>
<evidence type="ECO:0000259" key="11">
    <source>
        <dbReference type="PROSITE" id="PS51192"/>
    </source>
</evidence>
<dbReference type="Pfam" id="PF17757">
    <property type="entry name" value="UvrB_inter"/>
    <property type="match status" value="1"/>
</dbReference>
<dbReference type="Pfam" id="PF02559">
    <property type="entry name" value="CarD_TRCF_RID"/>
    <property type="match status" value="1"/>
</dbReference>
<dbReference type="InterPro" id="IPR037235">
    <property type="entry name" value="TRCF-like_C_D7"/>
</dbReference>
<feature type="domain" description="Helicase C-terminal" evidence="12">
    <location>
        <begin position="664"/>
        <end position="818"/>
    </location>
</feature>